<dbReference type="Proteomes" id="UP001152797">
    <property type="component" value="Unassembled WGS sequence"/>
</dbReference>
<protein>
    <submittedName>
        <fullName evidence="1">Uncharacterized protein</fullName>
    </submittedName>
</protein>
<dbReference type="OrthoDB" id="412380at2759"/>
<proteinExistence type="predicted"/>
<sequence>MKTGRGNCTTTMGRGFVGLGTNSSEAALCREHQQLRLVLNVPEDTVAKSLRPGHPQLALPKMSPEAASCGVAVSAPRKALELPKSCWMCVTWHLFTHELLGKFARISSAFAALLGDERCWRTLAEPKRPAITERLLQLMLVEEQDLWAWPLCQVRNVDLDLSCAEHSTIQHVRTLLMKKLDVEETLQQVRLRNIPMAAKPREDSYTEFDQDLIRLVNPVHPKYPAGFCTSFLITDQLGSLRQHFHNFRFEMFPSRSAAGEPLSALEVVAVRGLEGTPWLEKKQFEDLSTKAAELVEFELGQLRQLPPSQILVTDRFEDWKDRLAKAYRRMLALHG</sequence>
<reference evidence="2 3" key="2">
    <citation type="submission" date="2024-05" db="EMBL/GenBank/DDBJ databases">
        <authorList>
            <person name="Chen Y."/>
            <person name="Shah S."/>
            <person name="Dougan E. K."/>
            <person name="Thang M."/>
            <person name="Chan C."/>
        </authorList>
    </citation>
    <scope>NUCLEOTIDE SEQUENCE [LARGE SCALE GENOMIC DNA]</scope>
</reference>
<accession>A0A9P1G5F5</accession>
<name>A0A9P1G5F5_9DINO</name>
<evidence type="ECO:0000313" key="2">
    <source>
        <dbReference type="EMBL" id="CAL4785807.1"/>
    </source>
</evidence>
<dbReference type="EMBL" id="CAMXCT010002491">
    <property type="protein sequence ID" value="CAI3998495.1"/>
    <property type="molecule type" value="Genomic_DNA"/>
</dbReference>
<dbReference type="AlphaFoldDB" id="A0A9P1G5F5"/>
<dbReference type="EMBL" id="CAMXCT020002491">
    <property type="protein sequence ID" value="CAL1151870.1"/>
    <property type="molecule type" value="Genomic_DNA"/>
</dbReference>
<comment type="caution">
    <text evidence="1">The sequence shown here is derived from an EMBL/GenBank/DDBJ whole genome shotgun (WGS) entry which is preliminary data.</text>
</comment>
<reference evidence="1" key="1">
    <citation type="submission" date="2022-10" db="EMBL/GenBank/DDBJ databases">
        <authorList>
            <person name="Chen Y."/>
            <person name="Dougan E. K."/>
            <person name="Chan C."/>
            <person name="Rhodes N."/>
            <person name="Thang M."/>
        </authorList>
    </citation>
    <scope>NUCLEOTIDE SEQUENCE</scope>
</reference>
<gene>
    <name evidence="1" type="ORF">C1SCF055_LOCUS24790</name>
</gene>
<evidence type="ECO:0000313" key="3">
    <source>
        <dbReference type="Proteomes" id="UP001152797"/>
    </source>
</evidence>
<dbReference type="EMBL" id="CAMXCT030002491">
    <property type="protein sequence ID" value="CAL4785807.1"/>
    <property type="molecule type" value="Genomic_DNA"/>
</dbReference>
<evidence type="ECO:0000313" key="1">
    <source>
        <dbReference type="EMBL" id="CAI3998495.1"/>
    </source>
</evidence>
<organism evidence="1">
    <name type="scientific">Cladocopium goreaui</name>
    <dbReference type="NCBI Taxonomy" id="2562237"/>
    <lineage>
        <taxon>Eukaryota</taxon>
        <taxon>Sar</taxon>
        <taxon>Alveolata</taxon>
        <taxon>Dinophyceae</taxon>
        <taxon>Suessiales</taxon>
        <taxon>Symbiodiniaceae</taxon>
        <taxon>Cladocopium</taxon>
    </lineage>
</organism>
<keyword evidence="3" id="KW-1185">Reference proteome</keyword>